<sequence>MIGRGAARRFGGERNVLRRTTDRVESLLVFVLVFTFLAGAPLLAWQAGEASYRSDVRAREWERDHIFRVDAVLAENAGAFGPQGTASTLPLAARATWAAPNGAPRAGIVQVDPGARAGGRVQIWVDETGEQRAGPARRRPVSQAVLVGAAVVLCLAAGLTGLHRIGRALLDRGRDRAWTREWREVGPRWSGDRR</sequence>
<keyword evidence="1" id="KW-0812">Transmembrane</keyword>
<proteinExistence type="predicted"/>
<dbReference type="AlphaFoldDB" id="A0A101JJT4"/>
<dbReference type="InterPro" id="IPR039708">
    <property type="entry name" value="MT1774/Rv1733c-like"/>
</dbReference>
<dbReference type="RefSeq" id="WP_067699226.1">
    <property type="nucleotide sequence ID" value="NZ_LLZH01000291.1"/>
</dbReference>
<organism evidence="2 3">
    <name type="scientific">Actinoplanes awajinensis subsp. mycoplanecinus</name>
    <dbReference type="NCBI Taxonomy" id="135947"/>
    <lineage>
        <taxon>Bacteria</taxon>
        <taxon>Bacillati</taxon>
        <taxon>Actinomycetota</taxon>
        <taxon>Actinomycetes</taxon>
        <taxon>Micromonosporales</taxon>
        <taxon>Micromonosporaceae</taxon>
        <taxon>Actinoplanes</taxon>
    </lineage>
</organism>
<evidence type="ECO:0000313" key="3">
    <source>
        <dbReference type="Proteomes" id="UP000053244"/>
    </source>
</evidence>
<accession>A0A101JJT4</accession>
<keyword evidence="3" id="KW-1185">Reference proteome</keyword>
<evidence type="ECO:0000313" key="2">
    <source>
        <dbReference type="EMBL" id="KUL28154.1"/>
    </source>
</evidence>
<comment type="caution">
    <text evidence="2">The sequence shown here is derived from an EMBL/GenBank/DDBJ whole genome shotgun (WGS) entry which is preliminary data.</text>
</comment>
<evidence type="ECO:0000256" key="1">
    <source>
        <dbReference type="SAM" id="Phobius"/>
    </source>
</evidence>
<keyword evidence="1" id="KW-0472">Membrane</keyword>
<protein>
    <recommendedName>
        <fullName evidence="4">Integral membrane protein</fullName>
    </recommendedName>
</protein>
<dbReference type="Proteomes" id="UP000053244">
    <property type="component" value="Unassembled WGS sequence"/>
</dbReference>
<reference evidence="2 3" key="1">
    <citation type="submission" date="2015-10" db="EMBL/GenBank/DDBJ databases">
        <authorList>
            <person name="Gilbert D.G."/>
        </authorList>
    </citation>
    <scope>NUCLEOTIDE SEQUENCE [LARGE SCALE GENOMIC DNA]</scope>
    <source>
        <strain evidence="2 3">NRRL B-16712</strain>
    </source>
</reference>
<dbReference type="PANTHER" id="PTHR42305">
    <property type="entry name" value="MEMBRANE PROTEIN RV1733C-RELATED"/>
    <property type="match status" value="1"/>
</dbReference>
<dbReference type="OrthoDB" id="4213157at2"/>
<feature type="transmembrane region" description="Helical" evidence="1">
    <location>
        <begin position="27"/>
        <end position="47"/>
    </location>
</feature>
<feature type="transmembrane region" description="Helical" evidence="1">
    <location>
        <begin position="141"/>
        <end position="162"/>
    </location>
</feature>
<dbReference type="EMBL" id="LLZH01000291">
    <property type="protein sequence ID" value="KUL28154.1"/>
    <property type="molecule type" value="Genomic_DNA"/>
</dbReference>
<keyword evidence="1" id="KW-1133">Transmembrane helix</keyword>
<name>A0A101JJT4_9ACTN</name>
<dbReference type="PANTHER" id="PTHR42305:SF1">
    <property type="entry name" value="MEMBRANE PROTEIN RV1733C-RELATED"/>
    <property type="match status" value="1"/>
</dbReference>
<evidence type="ECO:0008006" key="4">
    <source>
        <dbReference type="Google" id="ProtNLM"/>
    </source>
</evidence>
<gene>
    <name evidence="2" type="ORF">ADL15_32690</name>
</gene>